<gene>
    <name evidence="9" type="ORF">MOP44_06995</name>
</gene>
<feature type="transmembrane region" description="Helical" evidence="8">
    <location>
        <begin position="132"/>
        <end position="150"/>
    </location>
</feature>
<sequence>MRGSTPHFSFSPPVGLALTTPLEQFRPGRAFLLWTMLGLGSLALSAWLLWGLFNRPDNRLHLLLFAFAPVLECAYYGQLGIFLLLSLTLFLVWHRRYSILAGASLLPFIFKPHLILPLAVILILWSARERTWRVFVGFSIAVIACSALSLHYGPQAWAQYTQSMSTNPDLVNGFIPTLSVLLQSAMAPSVRWIAFIPEAAACAWAAWYYWTHRAGWNWVENGLLVLLVAFVCAPYAWFMDESVLFPAVLLGMYAARKTSRPLLPVFAAGAIAATEVLAGIPANRWYFLWTPLAWLAWYLYATRWPAAGTVGSAS</sequence>
<dbReference type="RefSeq" id="WP_260795274.1">
    <property type="nucleotide sequence ID" value="NZ_CP093313.1"/>
</dbReference>
<feature type="transmembrane region" description="Helical" evidence="8">
    <location>
        <begin position="99"/>
        <end position="125"/>
    </location>
</feature>
<evidence type="ECO:0000256" key="3">
    <source>
        <dbReference type="ARBA" id="ARBA00022679"/>
    </source>
</evidence>
<dbReference type="KEGG" id="orp:MOP44_06995"/>
<keyword evidence="5 8" id="KW-1133">Transmembrane helix</keyword>
<keyword evidence="6 8" id="KW-0472">Membrane</keyword>
<feature type="transmembrane region" description="Helical" evidence="8">
    <location>
        <begin position="262"/>
        <end position="280"/>
    </location>
</feature>
<evidence type="ECO:0000256" key="6">
    <source>
        <dbReference type="ARBA" id="ARBA00023136"/>
    </source>
</evidence>
<feature type="transmembrane region" description="Helical" evidence="8">
    <location>
        <begin position="222"/>
        <end position="250"/>
    </location>
</feature>
<feature type="transmembrane region" description="Helical" evidence="8">
    <location>
        <begin position="170"/>
        <end position="187"/>
    </location>
</feature>
<reference evidence="9" key="1">
    <citation type="submission" date="2021-04" db="EMBL/GenBank/DDBJ databases">
        <title>Phylogenetic analysis of Acidobacteriaceae.</title>
        <authorList>
            <person name="Qiu L."/>
            <person name="Zhang Q."/>
        </authorList>
    </citation>
    <scope>NUCLEOTIDE SEQUENCE</scope>
    <source>
        <strain evidence="9">DSM 25168</strain>
    </source>
</reference>
<feature type="transmembrane region" description="Helical" evidence="8">
    <location>
        <begin position="62"/>
        <end position="93"/>
    </location>
</feature>
<evidence type="ECO:0000256" key="7">
    <source>
        <dbReference type="ARBA" id="ARBA00024033"/>
    </source>
</evidence>
<dbReference type="GO" id="GO:0016758">
    <property type="term" value="F:hexosyltransferase activity"/>
    <property type="evidence" value="ECO:0007669"/>
    <property type="project" value="InterPro"/>
</dbReference>
<keyword evidence="3" id="KW-0808">Transferase</keyword>
<comment type="similarity">
    <text evidence="7">Belongs to the glycosyltransferase 87 family.</text>
</comment>
<evidence type="ECO:0000256" key="8">
    <source>
        <dbReference type="SAM" id="Phobius"/>
    </source>
</evidence>
<evidence type="ECO:0000313" key="10">
    <source>
        <dbReference type="Proteomes" id="UP001059380"/>
    </source>
</evidence>
<dbReference type="Pfam" id="PF09594">
    <property type="entry name" value="GT87"/>
    <property type="match status" value="1"/>
</dbReference>
<accession>A0A9J7BS20</accession>
<evidence type="ECO:0000256" key="1">
    <source>
        <dbReference type="ARBA" id="ARBA00004651"/>
    </source>
</evidence>
<keyword evidence="4 8" id="KW-0812">Transmembrane</keyword>
<comment type="subcellular location">
    <subcellularLocation>
        <location evidence="1">Cell membrane</location>
        <topology evidence="1">Multi-pass membrane protein</topology>
    </subcellularLocation>
</comment>
<name>A0A9J7BS20_9BACT</name>
<evidence type="ECO:0000313" key="9">
    <source>
        <dbReference type="EMBL" id="UWZ85684.1"/>
    </source>
</evidence>
<feature type="transmembrane region" description="Helical" evidence="8">
    <location>
        <begin position="31"/>
        <end position="50"/>
    </location>
</feature>
<organism evidence="9 10">
    <name type="scientific">Occallatibacter riparius</name>
    <dbReference type="NCBI Taxonomy" id="1002689"/>
    <lineage>
        <taxon>Bacteria</taxon>
        <taxon>Pseudomonadati</taxon>
        <taxon>Acidobacteriota</taxon>
        <taxon>Terriglobia</taxon>
        <taxon>Terriglobales</taxon>
        <taxon>Acidobacteriaceae</taxon>
        <taxon>Occallatibacter</taxon>
    </lineage>
</organism>
<dbReference type="AlphaFoldDB" id="A0A9J7BS20"/>
<evidence type="ECO:0000256" key="4">
    <source>
        <dbReference type="ARBA" id="ARBA00022692"/>
    </source>
</evidence>
<dbReference type="EMBL" id="CP093313">
    <property type="protein sequence ID" value="UWZ85684.1"/>
    <property type="molecule type" value="Genomic_DNA"/>
</dbReference>
<evidence type="ECO:0000256" key="5">
    <source>
        <dbReference type="ARBA" id="ARBA00022989"/>
    </source>
</evidence>
<dbReference type="Proteomes" id="UP001059380">
    <property type="component" value="Chromosome"/>
</dbReference>
<protein>
    <submittedName>
        <fullName evidence="9">DUF2029 domain-containing protein</fullName>
    </submittedName>
</protein>
<feature type="transmembrane region" description="Helical" evidence="8">
    <location>
        <begin position="286"/>
        <end position="302"/>
    </location>
</feature>
<keyword evidence="10" id="KW-1185">Reference proteome</keyword>
<proteinExistence type="inferred from homology"/>
<dbReference type="InterPro" id="IPR018584">
    <property type="entry name" value="GT87"/>
</dbReference>
<keyword evidence="2" id="KW-1003">Cell membrane</keyword>
<dbReference type="GO" id="GO:0005886">
    <property type="term" value="C:plasma membrane"/>
    <property type="evidence" value="ECO:0007669"/>
    <property type="project" value="UniProtKB-SubCell"/>
</dbReference>
<evidence type="ECO:0000256" key="2">
    <source>
        <dbReference type="ARBA" id="ARBA00022475"/>
    </source>
</evidence>